<dbReference type="InterPro" id="IPR028427">
    <property type="entry name" value="Met_Sox_Rdtase_MsrB"/>
</dbReference>
<accession>A0ABX6EPF2</accession>
<organism evidence="7 8">
    <name type="scientific">Kluyveromyces marxianus</name>
    <name type="common">Yeast</name>
    <name type="synonym">Candida kefyr</name>
    <dbReference type="NCBI Taxonomy" id="4911"/>
    <lineage>
        <taxon>Eukaryota</taxon>
        <taxon>Fungi</taxon>
        <taxon>Dikarya</taxon>
        <taxon>Ascomycota</taxon>
        <taxon>Saccharomycotina</taxon>
        <taxon>Saccharomycetes</taxon>
        <taxon>Saccharomycetales</taxon>
        <taxon>Saccharomycetaceae</taxon>
        <taxon>Kluyveromyces</taxon>
    </lineage>
</organism>
<evidence type="ECO:0000256" key="5">
    <source>
        <dbReference type="RuleBase" id="RU365044"/>
    </source>
</evidence>
<comment type="catalytic activity">
    <reaction evidence="5">
        <text>L-methionyl-[protein] + [thioredoxin]-disulfide + H2O = L-methionyl-(R)-S-oxide-[protein] + [thioredoxin]-dithiol</text>
        <dbReference type="Rhea" id="RHEA:24164"/>
        <dbReference type="Rhea" id="RHEA-COMP:10698"/>
        <dbReference type="Rhea" id="RHEA-COMP:10700"/>
        <dbReference type="Rhea" id="RHEA-COMP:12313"/>
        <dbReference type="Rhea" id="RHEA-COMP:12314"/>
        <dbReference type="ChEBI" id="CHEBI:15377"/>
        <dbReference type="ChEBI" id="CHEBI:16044"/>
        <dbReference type="ChEBI" id="CHEBI:29950"/>
        <dbReference type="ChEBI" id="CHEBI:45764"/>
        <dbReference type="ChEBI" id="CHEBI:50058"/>
        <dbReference type="EC" id="1.8.4.12"/>
    </reaction>
</comment>
<dbReference type="EMBL" id="CP015054">
    <property type="protein sequence ID" value="QGN14145.1"/>
    <property type="molecule type" value="Genomic_DNA"/>
</dbReference>
<evidence type="ECO:0000256" key="4">
    <source>
        <dbReference type="ARBA" id="ARBA00023002"/>
    </source>
</evidence>
<evidence type="ECO:0000313" key="7">
    <source>
        <dbReference type="EMBL" id="QGN14145.1"/>
    </source>
</evidence>
<sequence>MTTFAKQFARTMSKWTPVNPNLSAEQLRVLRDKGTERPNTGKFLHNKETGVYTCANCDQPIYESKTKFDSGCGWPAFYDAIPGSLTFTKDESYGMVRIEICCSKCGGHMGHVFEGEGWQKLLNLPTDQRHCVNSCSLNFKKET</sequence>
<proteinExistence type="inferred from homology"/>
<evidence type="ECO:0000259" key="6">
    <source>
        <dbReference type="PROSITE" id="PS51790"/>
    </source>
</evidence>
<keyword evidence="8" id="KW-1185">Reference proteome</keyword>
<evidence type="ECO:0000256" key="2">
    <source>
        <dbReference type="ARBA" id="ARBA00022723"/>
    </source>
</evidence>
<dbReference type="SUPFAM" id="SSF51316">
    <property type="entry name" value="Mss4-like"/>
    <property type="match status" value="1"/>
</dbReference>
<dbReference type="EC" id="1.8.4.12" evidence="5"/>
<dbReference type="InterPro" id="IPR011057">
    <property type="entry name" value="Mss4-like_sf"/>
</dbReference>
<dbReference type="Proteomes" id="UP000422736">
    <property type="component" value="Chromosome 1"/>
</dbReference>
<dbReference type="Pfam" id="PF01641">
    <property type="entry name" value="SelR"/>
    <property type="match status" value="1"/>
</dbReference>
<protein>
    <recommendedName>
        <fullName evidence="5">Peptide-methionine (R)-S-oxide reductase</fullName>
        <ecNumber evidence="5">1.8.4.12</ecNumber>
    </recommendedName>
</protein>
<feature type="domain" description="MsrB" evidence="6">
    <location>
        <begin position="15"/>
        <end position="142"/>
    </location>
</feature>
<reference evidence="7 8" key="1">
    <citation type="submission" date="2016-03" db="EMBL/GenBank/DDBJ databases">
        <title>How can Kluyveromyces marxianus grow so fast - potential evolutionary course in Saccharomyces Complex revealed by comparative genomics.</title>
        <authorList>
            <person name="Mo W."/>
            <person name="Lu W."/>
            <person name="Yang X."/>
            <person name="Qi J."/>
            <person name="Lv H."/>
        </authorList>
    </citation>
    <scope>NUCLEOTIDE SEQUENCE [LARGE SCALE GENOMIC DNA]</scope>
    <source>
        <strain evidence="7 8">FIM1</strain>
    </source>
</reference>
<evidence type="ECO:0000313" key="8">
    <source>
        <dbReference type="Proteomes" id="UP000422736"/>
    </source>
</evidence>
<reference evidence="7 8" key="2">
    <citation type="submission" date="2019-11" db="EMBL/GenBank/DDBJ databases">
        <authorList>
            <person name="Lu H."/>
        </authorList>
    </citation>
    <scope>NUCLEOTIDE SEQUENCE [LARGE SCALE GENOMIC DNA]</scope>
    <source>
        <strain evidence="7 8">FIM1</strain>
    </source>
</reference>
<name>A0ABX6EPF2_KLUMA</name>
<comment type="cofactor">
    <cofactor evidence="5">
        <name>Zn(2+)</name>
        <dbReference type="ChEBI" id="CHEBI:29105"/>
    </cofactor>
    <text evidence="5">Binds 1 zinc ion per subunit.</text>
</comment>
<dbReference type="NCBIfam" id="TIGR00357">
    <property type="entry name" value="peptide-methionine (R)-S-oxide reductase MsrB"/>
    <property type="match status" value="1"/>
</dbReference>
<comment type="similarity">
    <text evidence="1 5">Belongs to the MsrB Met sulfoxide reductase family.</text>
</comment>
<dbReference type="InterPro" id="IPR002579">
    <property type="entry name" value="Met_Sox_Rdtase_MsrB_dom"/>
</dbReference>
<keyword evidence="4 5" id="KW-0560">Oxidoreductase</keyword>
<evidence type="ECO:0000256" key="1">
    <source>
        <dbReference type="ARBA" id="ARBA00007174"/>
    </source>
</evidence>
<evidence type="ECO:0000256" key="3">
    <source>
        <dbReference type="ARBA" id="ARBA00022833"/>
    </source>
</evidence>
<dbReference type="PANTHER" id="PTHR46081">
    <property type="entry name" value="PEPTIDE METHIONINE SULFOXIDE REDUCTASE 2"/>
    <property type="match status" value="1"/>
</dbReference>
<keyword evidence="3 5" id="KW-0862">Zinc</keyword>
<gene>
    <name evidence="7" type="primary">MXR2</name>
    <name evidence="7" type="ORF">FIM1_798</name>
</gene>
<dbReference type="PROSITE" id="PS51790">
    <property type="entry name" value="MSRB"/>
    <property type="match status" value="1"/>
</dbReference>
<dbReference type="Gene3D" id="2.170.150.20">
    <property type="entry name" value="Peptide methionine sulfoxide reductase"/>
    <property type="match status" value="1"/>
</dbReference>
<keyword evidence="2 5" id="KW-0479">Metal-binding</keyword>
<dbReference type="PANTHER" id="PTHR46081:SF8">
    <property type="entry name" value="PEPTIDE METHIONINE SULFOXIDE REDUCTASE 2"/>
    <property type="match status" value="1"/>
</dbReference>